<dbReference type="Gene3D" id="3.90.700.10">
    <property type="entry name" value="Succinate dehydrogenase/fumarate reductase flavoprotein, catalytic domain"/>
    <property type="match status" value="1"/>
</dbReference>
<dbReference type="InterPro" id="IPR050315">
    <property type="entry name" value="FAD-oxidoreductase_2"/>
</dbReference>
<dbReference type="InterPro" id="IPR036188">
    <property type="entry name" value="FAD/NAD-bd_sf"/>
</dbReference>
<reference evidence="7 8" key="1">
    <citation type="submission" date="2020-02" db="EMBL/GenBank/DDBJ databases">
        <title>Complete genome sequences of six Lactobacillus iners strains isolated from the human vagina.</title>
        <authorList>
            <person name="France M.T."/>
            <person name="Rutt L."/>
            <person name="Narina S."/>
            <person name="Arbaugh S."/>
            <person name="Humphrys M.S."/>
            <person name="Ma B."/>
            <person name="Hayward M.R."/>
            <person name="Relman D."/>
            <person name="Kwon D.S."/>
            <person name="Ravel J."/>
        </authorList>
    </citation>
    <scope>NUCLEOTIDE SEQUENCE [LARGE SCALE GENOMIC DNA]</scope>
    <source>
        <strain evidence="7 8">C0210C1</strain>
    </source>
</reference>
<evidence type="ECO:0000313" key="7">
    <source>
        <dbReference type="EMBL" id="QIH23293.1"/>
    </source>
</evidence>
<dbReference type="PANTHER" id="PTHR43400:SF7">
    <property type="entry name" value="FAD-DEPENDENT OXIDOREDUCTASE 2 FAD BINDING DOMAIN-CONTAINING PROTEIN"/>
    <property type="match status" value="1"/>
</dbReference>
<comment type="cofactor">
    <cofactor evidence="1">
        <name>FAD</name>
        <dbReference type="ChEBI" id="CHEBI:57692"/>
    </cofactor>
</comment>
<dbReference type="Gene3D" id="3.50.50.60">
    <property type="entry name" value="FAD/NAD(P)-binding domain"/>
    <property type="match status" value="1"/>
</dbReference>
<evidence type="ECO:0000313" key="8">
    <source>
        <dbReference type="Proteomes" id="UP000501676"/>
    </source>
</evidence>
<dbReference type="SUPFAM" id="SSF51905">
    <property type="entry name" value="FAD/NAD(P)-binding domain"/>
    <property type="match status" value="1"/>
</dbReference>
<evidence type="ECO:0000256" key="2">
    <source>
        <dbReference type="ARBA" id="ARBA00022630"/>
    </source>
</evidence>
<dbReference type="GO" id="GO:0033765">
    <property type="term" value="F:steroid dehydrogenase activity, acting on the CH-CH group of donors"/>
    <property type="evidence" value="ECO:0007669"/>
    <property type="project" value="UniProtKB-ARBA"/>
</dbReference>
<evidence type="ECO:0000259" key="6">
    <source>
        <dbReference type="Pfam" id="PF00890"/>
    </source>
</evidence>
<protein>
    <submittedName>
        <fullName evidence="7">Flavocytochrome c</fullName>
    </submittedName>
</protein>
<sequence>MSNFVFKTNSINNLESYYDAIVIGSGGAGLSAAIQAHELGLKVAILEKNNKLGGNTARASSGMNAAETNIQYQQGIIDSMTKFYQETLQGGGQLNDPDMLHFFVEHAPLAIAWLKDHNILLNELTITGGMTIKRTHRPASKEPIGNFLITNLLKEITKQHINVFNNAKVVELIHNEKDFAIKLENGQLISAKVVILATGGFGASKEIIKKYRPDLLSYKTTNQDGSTGDGLKLATKIGAQLIQMNFIQVHPTAQTDNKHTYLIGEAVRGEGAILINQAAARFVNELDTRKIVANAITNLHEDGAWLILDQEIRNHVKALEFYDAVGLVKTGQTISELANAISISPQALIKTIQRWNQAIAQNNDVDYHRTTGLERPIATAPYFAIHVHPAIHYTMGGIHIDQHARVLDISGNIIKGFYAAGEVTGGLHGNNRIGGNSITETIVFGREAAIQAAKYILSK</sequence>
<dbReference type="PANTHER" id="PTHR43400">
    <property type="entry name" value="FUMARATE REDUCTASE"/>
    <property type="match status" value="1"/>
</dbReference>
<evidence type="ECO:0000256" key="4">
    <source>
        <dbReference type="ARBA" id="ARBA00023002"/>
    </source>
</evidence>
<dbReference type="Pfam" id="PF00890">
    <property type="entry name" value="FAD_binding_2"/>
    <property type="match status" value="1"/>
</dbReference>
<feature type="domain" description="FAD-dependent oxidoreductase 2 FAD-binding" evidence="6">
    <location>
        <begin position="19"/>
        <end position="438"/>
    </location>
</feature>
<evidence type="ECO:0000256" key="5">
    <source>
        <dbReference type="RuleBase" id="RU366062"/>
    </source>
</evidence>
<keyword evidence="2 5" id="KW-0285">Flavoprotein</keyword>
<dbReference type="NCBIfam" id="NF005064">
    <property type="entry name" value="PRK06481.1"/>
    <property type="match status" value="1"/>
</dbReference>
<evidence type="ECO:0000256" key="1">
    <source>
        <dbReference type="ARBA" id="ARBA00001974"/>
    </source>
</evidence>
<comment type="similarity">
    <text evidence="5">Belongs to the FAD-dependent oxidoreductase 2 family. FRD/SDH subfamily.</text>
</comment>
<accession>A0A6G7B730</accession>
<dbReference type="AlphaFoldDB" id="A0A6G7B730"/>
<dbReference type="GO" id="GO:0010181">
    <property type="term" value="F:FMN binding"/>
    <property type="evidence" value="ECO:0007669"/>
    <property type="project" value="InterPro"/>
</dbReference>
<dbReference type="InterPro" id="IPR010960">
    <property type="entry name" value="Flavocytochrome_c"/>
</dbReference>
<dbReference type="NCBIfam" id="TIGR01813">
    <property type="entry name" value="flavo_cyto_c"/>
    <property type="match status" value="1"/>
</dbReference>
<organism evidence="7 8">
    <name type="scientific">Lactobacillus iners</name>
    <dbReference type="NCBI Taxonomy" id="147802"/>
    <lineage>
        <taxon>Bacteria</taxon>
        <taxon>Bacillati</taxon>
        <taxon>Bacillota</taxon>
        <taxon>Bacilli</taxon>
        <taxon>Lactobacillales</taxon>
        <taxon>Lactobacillaceae</taxon>
        <taxon>Lactobacillus</taxon>
    </lineage>
</organism>
<proteinExistence type="inferred from homology"/>
<gene>
    <name evidence="7" type="ORF">G6Z83_00475</name>
</gene>
<keyword evidence="4 5" id="KW-0560">Oxidoreductase</keyword>
<dbReference type="PRINTS" id="PR00368">
    <property type="entry name" value="FADPNR"/>
</dbReference>
<dbReference type="EMBL" id="CP049228">
    <property type="protein sequence ID" value="QIH23293.1"/>
    <property type="molecule type" value="Genomic_DNA"/>
</dbReference>
<dbReference type="InterPro" id="IPR003953">
    <property type="entry name" value="FAD-dep_OxRdtase_2_FAD-bd"/>
</dbReference>
<keyword evidence="3 5" id="KW-0274">FAD</keyword>
<dbReference type="RefSeq" id="WP_006736445.1">
    <property type="nucleotide sequence ID" value="NZ_CP049228.1"/>
</dbReference>
<dbReference type="FunFam" id="3.90.700.10:FF:000007">
    <property type="entry name" value="NADH-dependent fumarate reductase"/>
    <property type="match status" value="1"/>
</dbReference>
<dbReference type="InterPro" id="IPR027477">
    <property type="entry name" value="Succ_DH/fumarate_Rdtase_cat_sf"/>
</dbReference>
<name>A0A6G7B730_9LACO</name>
<dbReference type="SUPFAM" id="SSF56425">
    <property type="entry name" value="Succinate dehydrogenase/fumarate reductase flavoprotein, catalytic domain"/>
    <property type="match status" value="1"/>
</dbReference>
<dbReference type="Proteomes" id="UP000501676">
    <property type="component" value="Chromosome"/>
</dbReference>
<evidence type="ECO:0000256" key="3">
    <source>
        <dbReference type="ARBA" id="ARBA00022827"/>
    </source>
</evidence>